<evidence type="ECO:0000313" key="2">
    <source>
        <dbReference type="Proteomes" id="UP000712281"/>
    </source>
</evidence>
<organism evidence="1 2">
    <name type="scientific">Brassica cretica</name>
    <name type="common">Mustard</name>
    <dbReference type="NCBI Taxonomy" id="69181"/>
    <lineage>
        <taxon>Eukaryota</taxon>
        <taxon>Viridiplantae</taxon>
        <taxon>Streptophyta</taxon>
        <taxon>Embryophyta</taxon>
        <taxon>Tracheophyta</taxon>
        <taxon>Spermatophyta</taxon>
        <taxon>Magnoliopsida</taxon>
        <taxon>eudicotyledons</taxon>
        <taxon>Gunneridae</taxon>
        <taxon>Pentapetalae</taxon>
        <taxon>rosids</taxon>
        <taxon>malvids</taxon>
        <taxon>Brassicales</taxon>
        <taxon>Brassicaceae</taxon>
        <taxon>Brassiceae</taxon>
        <taxon>Brassica</taxon>
    </lineage>
</organism>
<dbReference type="Proteomes" id="UP000712281">
    <property type="component" value="Unassembled WGS sequence"/>
</dbReference>
<evidence type="ECO:0000313" key="1">
    <source>
        <dbReference type="EMBL" id="KAF2579844.1"/>
    </source>
</evidence>
<dbReference type="AlphaFoldDB" id="A0A3N6S5G8"/>
<comment type="caution">
    <text evidence="1">The sequence shown here is derived from an EMBL/GenBank/DDBJ whole genome shotgun (WGS) entry which is preliminary data.</text>
</comment>
<accession>A0A3N6S5G8</accession>
<dbReference type="EMBL" id="QGKW02001660">
    <property type="protein sequence ID" value="KAF2579844.1"/>
    <property type="molecule type" value="Genomic_DNA"/>
</dbReference>
<reference evidence="1" key="1">
    <citation type="submission" date="2019-12" db="EMBL/GenBank/DDBJ databases">
        <title>Genome sequencing and annotation of Brassica cretica.</title>
        <authorList>
            <person name="Studholme D.J."/>
            <person name="Sarris P.F."/>
        </authorList>
    </citation>
    <scope>NUCLEOTIDE SEQUENCE</scope>
    <source>
        <strain evidence="1">PFS-001/15</strain>
        <tissue evidence="1">Leaf</tissue>
    </source>
</reference>
<sequence>MGPLNLKENLRVPRRPPGPYATPGLRKQSLDSKSPYSRKLETSGFRAHLSGPSYNLRVRRLPSGPCIISRCALLPLKKRIVDEDPALKTSLNTQLRGPLHGN</sequence>
<gene>
    <name evidence="1" type="ORF">F2Q68_00004788</name>
</gene>
<name>A0A3N6S5G8_BRACR</name>
<proteinExistence type="predicted"/>
<protein>
    <submittedName>
        <fullName evidence="1">Uncharacterized protein</fullName>
    </submittedName>
</protein>